<name>A0A7S3L068_9STRA</name>
<dbReference type="PROSITE" id="PS01032">
    <property type="entry name" value="PPM_1"/>
    <property type="match status" value="1"/>
</dbReference>
<dbReference type="SMART" id="SM00332">
    <property type="entry name" value="PP2Cc"/>
    <property type="match status" value="1"/>
</dbReference>
<dbReference type="GO" id="GO:0016020">
    <property type="term" value="C:membrane"/>
    <property type="evidence" value="ECO:0007669"/>
    <property type="project" value="UniProtKB-SubCell"/>
</dbReference>
<feature type="region of interest" description="Disordered" evidence="6">
    <location>
        <begin position="1"/>
        <end position="160"/>
    </location>
</feature>
<organism evidence="8">
    <name type="scientific">Amphora coffeiformis</name>
    <dbReference type="NCBI Taxonomy" id="265554"/>
    <lineage>
        <taxon>Eukaryota</taxon>
        <taxon>Sar</taxon>
        <taxon>Stramenopiles</taxon>
        <taxon>Ochrophyta</taxon>
        <taxon>Bacillariophyta</taxon>
        <taxon>Bacillariophyceae</taxon>
        <taxon>Bacillariophycidae</taxon>
        <taxon>Thalassiophysales</taxon>
        <taxon>Catenulaceae</taxon>
        <taxon>Amphora</taxon>
    </lineage>
</organism>
<dbReference type="PROSITE" id="PS51746">
    <property type="entry name" value="PPM_2"/>
    <property type="match status" value="1"/>
</dbReference>
<dbReference type="Pfam" id="PF00481">
    <property type="entry name" value="PP2C"/>
    <property type="match status" value="1"/>
</dbReference>
<evidence type="ECO:0000256" key="6">
    <source>
        <dbReference type="SAM" id="MobiDB-lite"/>
    </source>
</evidence>
<feature type="compositionally biased region" description="Basic residues" evidence="6">
    <location>
        <begin position="22"/>
        <end position="32"/>
    </location>
</feature>
<comment type="subcellular location">
    <subcellularLocation>
        <location evidence="1">Membrane</location>
        <topology evidence="1">Peripheral membrane protein</topology>
    </subcellularLocation>
</comment>
<evidence type="ECO:0000256" key="3">
    <source>
        <dbReference type="ARBA" id="ARBA00022801"/>
    </source>
</evidence>
<gene>
    <name evidence="8" type="ORF">ACOF00016_LOCUS4534</name>
</gene>
<proteinExistence type="inferred from homology"/>
<sequence length="536" mass="58902">MPADDSNSDVLPPMNSAEKSATFRKRRLSCPKHHLEQAVAAAQEEEESHEDSKEQRVEEEGEDDSNDKAHTFRKRRLSLTLSKPQDDSEEGQRPAQRRRSSVASTASAASSTGNQPPLKRHKSLTLHSTELLGGPLPPPSPAVHNNDLLYRQQPAPPPALALGPPGLEAVEHLPKHEQRRLLNPKWKKRHQPTDESKFPFPKDIVGTYSCHGVEPIYESDYDSPDNESGEDDSPLETPNNDGTIELSQQDVVPTKVTMAAKINQDRGGIAYPYGNSRQTALFAVYDGHGQGGELVSQYALHEIQRRLERHPTFKSDLERAFRETFVAVDDSLRHEPIIDPYYAGTTAVVALLRDQKLTLANAGDSRAVLAQRTGDSWTALDLTQDQNPDSPGEQARIESMGGYVSAPPAPGLSSRVWLDSDLTQIGLAMARSIGDHAIGEVGVIADPVVTERVLEPQDDFMILASDGVWEFLSSQDAVNIVGEHLEERGSTKACQALIEAAAARWHDEEGEYRDDITAIVVRLPGLWDKLASSSKS</sequence>
<dbReference type="PANTHER" id="PTHR47992">
    <property type="entry name" value="PROTEIN PHOSPHATASE"/>
    <property type="match status" value="1"/>
</dbReference>
<feature type="compositionally biased region" description="Acidic residues" evidence="6">
    <location>
        <begin position="217"/>
        <end position="234"/>
    </location>
</feature>
<dbReference type="CDD" id="cd00143">
    <property type="entry name" value="PP2Cc"/>
    <property type="match status" value="1"/>
</dbReference>
<dbReference type="SMART" id="SM00331">
    <property type="entry name" value="PP2C_SIG"/>
    <property type="match status" value="1"/>
</dbReference>
<keyword evidence="3 5" id="KW-0378">Hydrolase</keyword>
<dbReference type="GO" id="GO:0004722">
    <property type="term" value="F:protein serine/threonine phosphatase activity"/>
    <property type="evidence" value="ECO:0007669"/>
    <property type="project" value="InterPro"/>
</dbReference>
<dbReference type="GO" id="GO:0046872">
    <property type="term" value="F:metal ion binding"/>
    <property type="evidence" value="ECO:0007669"/>
    <property type="project" value="UniProtKB-KW"/>
</dbReference>
<dbReference type="Gene3D" id="3.60.40.10">
    <property type="entry name" value="PPM-type phosphatase domain"/>
    <property type="match status" value="1"/>
</dbReference>
<protein>
    <recommendedName>
        <fullName evidence="7">PPM-type phosphatase domain-containing protein</fullName>
    </recommendedName>
</protein>
<evidence type="ECO:0000256" key="4">
    <source>
        <dbReference type="ARBA" id="ARBA00022912"/>
    </source>
</evidence>
<reference evidence="8" key="1">
    <citation type="submission" date="2021-01" db="EMBL/GenBank/DDBJ databases">
        <authorList>
            <person name="Corre E."/>
            <person name="Pelletier E."/>
            <person name="Niang G."/>
            <person name="Scheremetjew M."/>
            <person name="Finn R."/>
            <person name="Kale V."/>
            <person name="Holt S."/>
            <person name="Cochrane G."/>
            <person name="Meng A."/>
            <person name="Brown T."/>
            <person name="Cohen L."/>
        </authorList>
    </citation>
    <scope>NUCLEOTIDE SEQUENCE</scope>
    <source>
        <strain evidence="8">CCMP127</strain>
    </source>
</reference>
<dbReference type="AlphaFoldDB" id="A0A7S3L068"/>
<evidence type="ECO:0000259" key="7">
    <source>
        <dbReference type="PROSITE" id="PS51746"/>
    </source>
</evidence>
<feature type="region of interest" description="Disordered" evidence="6">
    <location>
        <begin position="215"/>
        <end position="245"/>
    </location>
</feature>
<evidence type="ECO:0000313" key="8">
    <source>
        <dbReference type="EMBL" id="CAE0406692.1"/>
    </source>
</evidence>
<dbReference type="InterPro" id="IPR001932">
    <property type="entry name" value="PPM-type_phosphatase-like_dom"/>
</dbReference>
<feature type="domain" description="PPM-type phosphatase" evidence="7">
    <location>
        <begin position="266"/>
        <end position="523"/>
    </location>
</feature>
<evidence type="ECO:0000256" key="2">
    <source>
        <dbReference type="ARBA" id="ARBA00022723"/>
    </source>
</evidence>
<evidence type="ECO:0000256" key="1">
    <source>
        <dbReference type="ARBA" id="ARBA00004170"/>
    </source>
</evidence>
<dbReference type="EMBL" id="HBIM01005325">
    <property type="protein sequence ID" value="CAE0406692.1"/>
    <property type="molecule type" value="Transcribed_RNA"/>
</dbReference>
<feature type="compositionally biased region" description="Low complexity" evidence="6">
    <location>
        <begin position="101"/>
        <end position="111"/>
    </location>
</feature>
<keyword evidence="2" id="KW-0479">Metal-binding</keyword>
<dbReference type="InterPro" id="IPR036457">
    <property type="entry name" value="PPM-type-like_dom_sf"/>
</dbReference>
<keyword evidence="4 5" id="KW-0904">Protein phosphatase</keyword>
<feature type="compositionally biased region" description="Polar residues" evidence="6">
    <location>
        <begin position="236"/>
        <end position="245"/>
    </location>
</feature>
<dbReference type="InterPro" id="IPR000222">
    <property type="entry name" value="PP2C_BS"/>
</dbReference>
<comment type="similarity">
    <text evidence="5">Belongs to the PP2C family.</text>
</comment>
<accession>A0A7S3L068</accession>
<dbReference type="SUPFAM" id="SSF81606">
    <property type="entry name" value="PP2C-like"/>
    <property type="match status" value="1"/>
</dbReference>
<dbReference type="InterPro" id="IPR015655">
    <property type="entry name" value="PP2C"/>
</dbReference>
<evidence type="ECO:0000256" key="5">
    <source>
        <dbReference type="RuleBase" id="RU003465"/>
    </source>
</evidence>